<gene>
    <name evidence="1" type="ORF">SAMN04489726_0939</name>
</gene>
<name>A0A1G9S7C8_ALLAB</name>
<organism evidence="1 2">
    <name type="scientific">Allokutzneria albata</name>
    <name type="common">Kibdelosporangium albatum</name>
    <dbReference type="NCBI Taxonomy" id="211114"/>
    <lineage>
        <taxon>Bacteria</taxon>
        <taxon>Bacillati</taxon>
        <taxon>Actinomycetota</taxon>
        <taxon>Actinomycetes</taxon>
        <taxon>Pseudonocardiales</taxon>
        <taxon>Pseudonocardiaceae</taxon>
        <taxon>Allokutzneria</taxon>
    </lineage>
</organism>
<evidence type="ECO:0000313" key="2">
    <source>
        <dbReference type="Proteomes" id="UP000183376"/>
    </source>
</evidence>
<keyword evidence="2" id="KW-1185">Reference proteome</keyword>
<accession>A0A1G9S7C8</accession>
<dbReference type="EMBL" id="LT629701">
    <property type="protein sequence ID" value="SDM31321.1"/>
    <property type="molecule type" value="Genomic_DNA"/>
</dbReference>
<dbReference type="Proteomes" id="UP000183376">
    <property type="component" value="Chromosome I"/>
</dbReference>
<protein>
    <submittedName>
        <fullName evidence="1">Uncharacterized protein</fullName>
    </submittedName>
</protein>
<dbReference type="STRING" id="211114.SAMN04489726_0939"/>
<dbReference type="AlphaFoldDB" id="A0A1G9S7C8"/>
<evidence type="ECO:0000313" key="1">
    <source>
        <dbReference type="EMBL" id="SDM31321.1"/>
    </source>
</evidence>
<dbReference type="RefSeq" id="WP_052407542.1">
    <property type="nucleotide sequence ID" value="NZ_JOEF01000015.1"/>
</dbReference>
<reference evidence="1 2" key="1">
    <citation type="submission" date="2016-10" db="EMBL/GenBank/DDBJ databases">
        <authorList>
            <person name="de Groot N.N."/>
        </authorList>
    </citation>
    <scope>NUCLEOTIDE SEQUENCE [LARGE SCALE GENOMIC DNA]</scope>
    <source>
        <strain evidence="1 2">DSM 44149</strain>
    </source>
</reference>
<sequence>MGRVSTALLVASTQSTKVTKGLQAVRALANTTAVDVTVETGLLADLPGLLRRQVDLLVFDGHGYFPPRVGRLPITPEAIRGPDNGGLRAPVVVLGCCWGGTHDFRKAVRRCLDAPTVFLGHTGEAPFEHAELVFPPVIDMLADVEPAPFAIRARIEAILRGLGPEAAGWTVAVLRPS</sequence>
<dbReference type="OrthoDB" id="5198654at2"/>
<proteinExistence type="predicted"/>